<evidence type="ECO:0000313" key="3">
    <source>
        <dbReference type="Proteomes" id="UP000186895"/>
    </source>
</evidence>
<gene>
    <name evidence="2" type="ORF">SAMN05421647_1181</name>
</gene>
<reference evidence="2 3" key="1">
    <citation type="submission" date="2017-01" db="EMBL/GenBank/DDBJ databases">
        <authorList>
            <person name="Mah S.A."/>
            <person name="Swanson W.J."/>
            <person name="Moy G.W."/>
            <person name="Vacquier V.D."/>
        </authorList>
    </citation>
    <scope>NUCLEOTIDE SEQUENCE [LARGE SCALE GENOMIC DNA]</scope>
    <source>
        <strain evidence="2 3">DSM 7027</strain>
    </source>
</reference>
<evidence type="ECO:0000313" key="2">
    <source>
        <dbReference type="EMBL" id="SIR06736.1"/>
    </source>
</evidence>
<dbReference type="AlphaFoldDB" id="A0A1N6XWQ8"/>
<proteinExistence type="predicted"/>
<evidence type="ECO:0000256" key="1">
    <source>
        <dbReference type="SAM" id="MobiDB-lite"/>
    </source>
</evidence>
<keyword evidence="3" id="KW-1185">Reference proteome</keyword>
<feature type="compositionally biased region" description="Basic and acidic residues" evidence="1">
    <location>
        <begin position="1"/>
        <end position="10"/>
    </location>
</feature>
<name>A0A1N6XWQ8_9GAMM</name>
<sequence>GSAGTRREEPMGGAEGARAAPVPTIL</sequence>
<dbReference type="EMBL" id="FTMN01000018">
    <property type="protein sequence ID" value="SIR06736.1"/>
    <property type="molecule type" value="Genomic_DNA"/>
</dbReference>
<accession>A0A1N6XWQ8</accession>
<dbReference type="Proteomes" id="UP000186895">
    <property type="component" value="Unassembled WGS sequence"/>
</dbReference>
<feature type="non-terminal residue" evidence="2">
    <location>
        <position position="1"/>
    </location>
</feature>
<protein>
    <submittedName>
        <fullName evidence="2">Uncharacterized protein</fullName>
    </submittedName>
</protein>
<feature type="region of interest" description="Disordered" evidence="1">
    <location>
        <begin position="1"/>
        <end position="26"/>
    </location>
</feature>
<organism evidence="2 3">
    <name type="scientific">Marinobacterium stanieri</name>
    <dbReference type="NCBI Taxonomy" id="49186"/>
    <lineage>
        <taxon>Bacteria</taxon>
        <taxon>Pseudomonadati</taxon>
        <taxon>Pseudomonadota</taxon>
        <taxon>Gammaproteobacteria</taxon>
        <taxon>Oceanospirillales</taxon>
        <taxon>Oceanospirillaceae</taxon>
        <taxon>Marinobacterium</taxon>
    </lineage>
</organism>